<dbReference type="GO" id="GO:0016747">
    <property type="term" value="F:acyltransferase activity, transferring groups other than amino-acyl groups"/>
    <property type="evidence" value="ECO:0007669"/>
    <property type="project" value="InterPro"/>
</dbReference>
<dbReference type="Proteomes" id="UP000483379">
    <property type="component" value="Unassembled WGS sequence"/>
</dbReference>
<dbReference type="InterPro" id="IPR000182">
    <property type="entry name" value="GNAT_dom"/>
</dbReference>
<feature type="domain" description="N-acetyltransferase" evidence="1">
    <location>
        <begin position="1"/>
        <end position="137"/>
    </location>
</feature>
<gene>
    <name evidence="2" type="ORF">G3446_08935</name>
</gene>
<evidence type="ECO:0000259" key="1">
    <source>
        <dbReference type="PROSITE" id="PS51186"/>
    </source>
</evidence>
<dbReference type="InterPro" id="IPR016181">
    <property type="entry name" value="Acyl_CoA_acyltransferase"/>
</dbReference>
<accession>A0A6M0JZC4</accession>
<sequence>MSPESRRLRFFSVKQALTEADLDFLTAADGRDHIALGLVKLDPAGVESELLGAARCVRLGPGLDVGELAMGVIDRAQGQGIGRLLFEHLVAAIGAQGIRRLRCEVLAGNDGMRALLGQAGRARWLGDGILEYEVSLADLSVPPREAVGQSLAASVADLGFGAWSSGLERLMTGLFLAGRWALEACLEPWPPRWSHGAGAPPSMRAMGEARPECLSPAGLSYASSVAK</sequence>
<evidence type="ECO:0000313" key="2">
    <source>
        <dbReference type="EMBL" id="NEV62013.1"/>
    </source>
</evidence>
<proteinExistence type="predicted"/>
<dbReference type="PROSITE" id="PS51186">
    <property type="entry name" value="GNAT"/>
    <property type="match status" value="1"/>
</dbReference>
<dbReference type="CDD" id="cd04301">
    <property type="entry name" value="NAT_SF"/>
    <property type="match status" value="1"/>
</dbReference>
<keyword evidence="2" id="KW-0808">Transferase</keyword>
<keyword evidence="3" id="KW-1185">Reference proteome</keyword>
<organism evidence="2 3">
    <name type="scientific">Thiorhodococcus minor</name>
    <dbReference type="NCBI Taxonomy" id="57489"/>
    <lineage>
        <taxon>Bacteria</taxon>
        <taxon>Pseudomonadati</taxon>
        <taxon>Pseudomonadota</taxon>
        <taxon>Gammaproteobacteria</taxon>
        <taxon>Chromatiales</taxon>
        <taxon>Chromatiaceae</taxon>
        <taxon>Thiorhodococcus</taxon>
    </lineage>
</organism>
<dbReference type="AlphaFoldDB" id="A0A6M0JZC4"/>
<reference evidence="2 3" key="1">
    <citation type="submission" date="2020-02" db="EMBL/GenBank/DDBJ databases">
        <title>Genome sequences of Thiorhodococcus mannitoliphagus and Thiorhodococcus minor, purple sulfur photosynthetic bacteria in the gammaproteobacterial family, Chromatiaceae.</title>
        <authorList>
            <person name="Aviles F.A."/>
            <person name="Meyer T.E."/>
            <person name="Kyndt J.A."/>
        </authorList>
    </citation>
    <scope>NUCLEOTIDE SEQUENCE [LARGE SCALE GENOMIC DNA]</scope>
    <source>
        <strain evidence="2 3">DSM 11518</strain>
    </source>
</reference>
<dbReference type="EMBL" id="JAAIJQ010000020">
    <property type="protein sequence ID" value="NEV62013.1"/>
    <property type="molecule type" value="Genomic_DNA"/>
</dbReference>
<name>A0A6M0JZC4_9GAMM</name>
<protein>
    <submittedName>
        <fullName evidence="2">GNAT family N-acetyltransferase</fullName>
    </submittedName>
</protein>
<dbReference type="SUPFAM" id="SSF55729">
    <property type="entry name" value="Acyl-CoA N-acyltransferases (Nat)"/>
    <property type="match status" value="1"/>
</dbReference>
<dbReference type="Pfam" id="PF00583">
    <property type="entry name" value="Acetyltransf_1"/>
    <property type="match status" value="1"/>
</dbReference>
<dbReference type="RefSeq" id="WP_164452484.1">
    <property type="nucleotide sequence ID" value="NZ_JAAIJQ010000020.1"/>
</dbReference>
<comment type="caution">
    <text evidence="2">The sequence shown here is derived from an EMBL/GenBank/DDBJ whole genome shotgun (WGS) entry which is preliminary data.</text>
</comment>
<dbReference type="Gene3D" id="3.40.630.30">
    <property type="match status" value="1"/>
</dbReference>
<evidence type="ECO:0000313" key="3">
    <source>
        <dbReference type="Proteomes" id="UP000483379"/>
    </source>
</evidence>